<sequence>MSTQFDAESLARISLHDPSHFNVQLSQTSHRLVLLQNWNIPAGSKILELGCGQGDCTTVLAHAVGKEGSVVAVDPADLNYGAPYSLGQAQTHISQSPLGTRITWVQQSPLDYLSSLSSPSSSTSSQSANDTKTFDATVLAHCTWYFSSPSIIQSTLRAIRDHSKRLLLAEWSLVATDPSAQPHVLAALAQAALECHKPKSDSNIRTVVGPKRLTDLALAAGWKLESETRVQAKDGLLDGQWEVSTCLSASFQEEVETHVNGERERGLILALREACHASLQYTPGGQKGVRAMDVWISSFVCM</sequence>
<reference evidence="1 2" key="1">
    <citation type="journal article" date="2013" name="PLoS Genet.">
        <title>Comparative genome structure, secondary metabolite, and effector coding capacity across Cochliobolus pathogens.</title>
        <authorList>
            <person name="Condon B.J."/>
            <person name="Leng Y."/>
            <person name="Wu D."/>
            <person name="Bushley K.E."/>
            <person name="Ohm R.A."/>
            <person name="Otillar R."/>
            <person name="Martin J."/>
            <person name="Schackwitz W."/>
            <person name="Grimwood J."/>
            <person name="MohdZainudin N."/>
            <person name="Xue C."/>
            <person name="Wang R."/>
            <person name="Manning V.A."/>
            <person name="Dhillon B."/>
            <person name="Tu Z.J."/>
            <person name="Steffenson B.J."/>
            <person name="Salamov A."/>
            <person name="Sun H."/>
            <person name="Lowry S."/>
            <person name="LaButti K."/>
            <person name="Han J."/>
            <person name="Copeland A."/>
            <person name="Lindquist E."/>
            <person name="Barry K."/>
            <person name="Schmutz J."/>
            <person name="Baker S.E."/>
            <person name="Ciuffetti L.M."/>
            <person name="Grigoriev I.V."/>
            <person name="Zhong S."/>
            <person name="Turgeon B.G."/>
        </authorList>
    </citation>
    <scope>NUCLEOTIDE SEQUENCE [LARGE SCALE GENOMIC DNA]</scope>
    <source>
        <strain evidence="1 2">26-R-13</strain>
    </source>
</reference>
<gene>
    <name evidence="1" type="ORF">COCCADRAFT_112550</name>
</gene>
<evidence type="ECO:0000313" key="1">
    <source>
        <dbReference type="EMBL" id="EUC27109.1"/>
    </source>
</evidence>
<dbReference type="Proteomes" id="UP000053841">
    <property type="component" value="Unassembled WGS sequence"/>
</dbReference>
<dbReference type="OrthoDB" id="8300214at2759"/>
<dbReference type="KEGG" id="bze:COCCADRAFT_112550"/>
<dbReference type="AlphaFoldDB" id="W6XWF3"/>
<dbReference type="Gene3D" id="3.40.50.150">
    <property type="entry name" value="Vaccinia Virus protein VP39"/>
    <property type="match status" value="1"/>
</dbReference>
<dbReference type="eggNOG" id="ENOG502S50U">
    <property type="taxonomic scope" value="Eukaryota"/>
</dbReference>
<dbReference type="InterPro" id="IPR029063">
    <property type="entry name" value="SAM-dependent_MTases_sf"/>
</dbReference>
<dbReference type="SUPFAM" id="SSF53335">
    <property type="entry name" value="S-adenosyl-L-methionine-dependent methyltransferases"/>
    <property type="match status" value="1"/>
</dbReference>
<dbReference type="RefSeq" id="XP_007718583.1">
    <property type="nucleotide sequence ID" value="XM_007720393.1"/>
</dbReference>
<evidence type="ECO:0000313" key="2">
    <source>
        <dbReference type="Proteomes" id="UP000053841"/>
    </source>
</evidence>
<dbReference type="GeneID" id="19144468"/>
<accession>W6XWF3</accession>
<dbReference type="Pfam" id="PF01135">
    <property type="entry name" value="PCMT"/>
    <property type="match status" value="1"/>
</dbReference>
<keyword evidence="2" id="KW-1185">Reference proteome</keyword>
<proteinExistence type="predicted"/>
<name>W6XWF3_COCC2</name>
<protein>
    <submittedName>
        <fullName evidence="1">Uncharacterized protein</fullName>
    </submittedName>
</protein>
<organism evidence="1 2">
    <name type="scientific">Cochliobolus carbonum (strain 26-R-13)</name>
    <name type="common">Maize leaf spot fungus</name>
    <name type="synonym">Bipolaris zeicola</name>
    <dbReference type="NCBI Taxonomy" id="930089"/>
    <lineage>
        <taxon>Eukaryota</taxon>
        <taxon>Fungi</taxon>
        <taxon>Dikarya</taxon>
        <taxon>Ascomycota</taxon>
        <taxon>Pezizomycotina</taxon>
        <taxon>Dothideomycetes</taxon>
        <taxon>Pleosporomycetidae</taxon>
        <taxon>Pleosporales</taxon>
        <taxon>Pleosporineae</taxon>
        <taxon>Pleosporaceae</taxon>
        <taxon>Bipolaris</taxon>
    </lineage>
</organism>
<dbReference type="EMBL" id="KI965003">
    <property type="protein sequence ID" value="EUC27109.1"/>
    <property type="molecule type" value="Genomic_DNA"/>
</dbReference>
<dbReference type="HOGENOM" id="CLU_058846_1_0_1"/>
<dbReference type="STRING" id="930089.W6XWF3"/>